<evidence type="ECO:0000256" key="2">
    <source>
        <dbReference type="ARBA" id="ARBA00022475"/>
    </source>
</evidence>
<dbReference type="PANTHER" id="PTHR30482">
    <property type="entry name" value="HIGH-AFFINITY BRANCHED-CHAIN AMINO ACID TRANSPORT SYSTEM PERMEASE"/>
    <property type="match status" value="1"/>
</dbReference>
<dbReference type="CDD" id="cd06581">
    <property type="entry name" value="TM_PBP1_LivM_like"/>
    <property type="match status" value="1"/>
</dbReference>
<dbReference type="Proteomes" id="UP001501057">
    <property type="component" value="Unassembled WGS sequence"/>
</dbReference>
<evidence type="ECO:0000256" key="1">
    <source>
        <dbReference type="ARBA" id="ARBA00004651"/>
    </source>
</evidence>
<feature type="transmembrane region" description="Helical" evidence="7">
    <location>
        <begin position="194"/>
        <end position="214"/>
    </location>
</feature>
<sequence length="381" mass="39477">MSTLIDKNTAAPSQDSGPSEGRRGPRIILRGSSTHRAIIAAGLAVAAIVVFWGGTLQPFEQGQLTRAAIFAIAILGLNFTTGYVGLLSVGHSAFLGLGAYTTGVLVVNYNQTALSTIPVAMAICFVVGLLVGIPALRIRGLYLAIVTLALGVAFPEIVARLGGLTGGAEGLTIRRTLLRPPEWSGFTLGEKDQWLYWLTIVCLVLAFVVLRNIIKGRYGMAMNAVRQNEIAAAASGVNIAAVKLFSFAVSGAITGLAGSLFAMYIGSLFAEGSFTVLAGITLLIGLVVGGERTMAGPIIGGLVVVFLPYYTSDIGGGQASAVLFAIVLIAVVFVAPDGIAGGIRRLVRRFVRVEAQRPAGAGQVLPSAPDAAPVARRGSED</sequence>
<dbReference type="InterPro" id="IPR043428">
    <property type="entry name" value="LivM-like"/>
</dbReference>
<evidence type="ECO:0000256" key="7">
    <source>
        <dbReference type="SAM" id="Phobius"/>
    </source>
</evidence>
<name>A0ABP4W614_9ACTN</name>
<feature type="transmembrane region" description="Helical" evidence="7">
    <location>
        <begin position="115"/>
        <end position="133"/>
    </location>
</feature>
<evidence type="ECO:0000313" key="8">
    <source>
        <dbReference type="EMBL" id="GAA1747949.1"/>
    </source>
</evidence>
<keyword evidence="2" id="KW-1003">Cell membrane</keyword>
<feature type="region of interest" description="Disordered" evidence="6">
    <location>
        <begin position="1"/>
        <end position="26"/>
    </location>
</feature>
<feature type="transmembrane region" description="Helical" evidence="7">
    <location>
        <begin position="294"/>
        <end position="310"/>
    </location>
</feature>
<evidence type="ECO:0000256" key="6">
    <source>
        <dbReference type="SAM" id="MobiDB-lite"/>
    </source>
</evidence>
<dbReference type="EMBL" id="BAAAME010000005">
    <property type="protein sequence ID" value="GAA1747949.1"/>
    <property type="molecule type" value="Genomic_DNA"/>
</dbReference>
<comment type="caution">
    <text evidence="8">The sequence shown here is derived from an EMBL/GenBank/DDBJ whole genome shotgun (WGS) entry which is preliminary data.</text>
</comment>
<feature type="compositionally biased region" description="Polar residues" evidence="6">
    <location>
        <begin position="1"/>
        <end position="17"/>
    </location>
</feature>
<feature type="transmembrane region" description="Helical" evidence="7">
    <location>
        <begin position="37"/>
        <end position="55"/>
    </location>
</feature>
<keyword evidence="3 7" id="KW-0812">Transmembrane</keyword>
<proteinExistence type="predicted"/>
<feature type="transmembrane region" description="Helical" evidence="7">
    <location>
        <begin position="263"/>
        <end position="287"/>
    </location>
</feature>
<organism evidence="8 9">
    <name type="scientific">Aeromicrobium alkaliterrae</name>
    <dbReference type="NCBI Taxonomy" id="302168"/>
    <lineage>
        <taxon>Bacteria</taxon>
        <taxon>Bacillati</taxon>
        <taxon>Actinomycetota</taxon>
        <taxon>Actinomycetes</taxon>
        <taxon>Propionibacteriales</taxon>
        <taxon>Nocardioidaceae</taxon>
        <taxon>Aeromicrobium</taxon>
    </lineage>
</organism>
<gene>
    <name evidence="8" type="ORF">GCM10009710_29980</name>
</gene>
<feature type="region of interest" description="Disordered" evidence="6">
    <location>
        <begin position="362"/>
        <end position="381"/>
    </location>
</feature>
<evidence type="ECO:0000256" key="3">
    <source>
        <dbReference type="ARBA" id="ARBA00022692"/>
    </source>
</evidence>
<feature type="transmembrane region" description="Helical" evidence="7">
    <location>
        <begin position="140"/>
        <end position="159"/>
    </location>
</feature>
<dbReference type="RefSeq" id="WP_344203052.1">
    <property type="nucleotide sequence ID" value="NZ_BAAAME010000005.1"/>
</dbReference>
<protein>
    <submittedName>
        <fullName evidence="8">Branched-chain amino acid ABC transporter permease</fullName>
    </submittedName>
</protein>
<evidence type="ECO:0000256" key="5">
    <source>
        <dbReference type="ARBA" id="ARBA00023136"/>
    </source>
</evidence>
<feature type="transmembrane region" description="Helical" evidence="7">
    <location>
        <begin position="235"/>
        <end position="257"/>
    </location>
</feature>
<feature type="transmembrane region" description="Helical" evidence="7">
    <location>
        <begin position="322"/>
        <end position="343"/>
    </location>
</feature>
<evidence type="ECO:0000256" key="4">
    <source>
        <dbReference type="ARBA" id="ARBA00022989"/>
    </source>
</evidence>
<keyword evidence="5 7" id="KW-0472">Membrane</keyword>
<feature type="transmembrane region" description="Helical" evidence="7">
    <location>
        <begin position="67"/>
        <end position="86"/>
    </location>
</feature>
<accession>A0ABP4W614</accession>
<evidence type="ECO:0000313" key="9">
    <source>
        <dbReference type="Proteomes" id="UP001501057"/>
    </source>
</evidence>
<keyword evidence="9" id="KW-1185">Reference proteome</keyword>
<dbReference type="Pfam" id="PF02653">
    <property type="entry name" value="BPD_transp_2"/>
    <property type="match status" value="1"/>
</dbReference>
<keyword evidence="4 7" id="KW-1133">Transmembrane helix</keyword>
<reference evidence="9" key="1">
    <citation type="journal article" date="2019" name="Int. J. Syst. Evol. Microbiol.">
        <title>The Global Catalogue of Microorganisms (GCM) 10K type strain sequencing project: providing services to taxonomists for standard genome sequencing and annotation.</title>
        <authorList>
            <consortium name="The Broad Institute Genomics Platform"/>
            <consortium name="The Broad Institute Genome Sequencing Center for Infectious Disease"/>
            <person name="Wu L."/>
            <person name="Ma J."/>
        </authorList>
    </citation>
    <scope>NUCLEOTIDE SEQUENCE [LARGE SCALE GENOMIC DNA]</scope>
    <source>
        <strain evidence="9">JCM 13518</strain>
    </source>
</reference>
<comment type="subcellular location">
    <subcellularLocation>
        <location evidence="1">Cell membrane</location>
        <topology evidence="1">Multi-pass membrane protein</topology>
    </subcellularLocation>
</comment>
<dbReference type="InterPro" id="IPR001851">
    <property type="entry name" value="ABC_transp_permease"/>
</dbReference>
<dbReference type="PANTHER" id="PTHR30482:SF20">
    <property type="entry name" value="HIGH-AFFINITY BRANCHED-CHAIN AMINO ACID TRANSPORT SYSTEM PERMEASE PROTEIN LIVM"/>
    <property type="match status" value="1"/>
</dbReference>